<keyword evidence="3 5" id="KW-0853">WD repeat</keyword>
<keyword evidence="4" id="KW-0677">Repeat</keyword>
<dbReference type="InterPro" id="IPR036322">
    <property type="entry name" value="WD40_repeat_dom_sf"/>
</dbReference>
<dbReference type="AlphaFoldDB" id="A0A507E8L4"/>
<evidence type="ECO:0000256" key="5">
    <source>
        <dbReference type="PROSITE-ProRule" id="PRU00221"/>
    </source>
</evidence>
<dbReference type="GO" id="GO:0045504">
    <property type="term" value="F:dynein heavy chain binding"/>
    <property type="evidence" value="ECO:0007669"/>
    <property type="project" value="TreeGrafter"/>
</dbReference>
<dbReference type="Gene3D" id="2.130.10.10">
    <property type="entry name" value="YVTN repeat-like/Quinoprotein amine dehydrogenase"/>
    <property type="match status" value="2"/>
</dbReference>
<dbReference type="EMBL" id="QEAQ01000015">
    <property type="protein sequence ID" value="TPX60403.1"/>
    <property type="molecule type" value="Genomic_DNA"/>
</dbReference>
<dbReference type="Pfam" id="PF00400">
    <property type="entry name" value="WD40"/>
    <property type="match status" value="1"/>
</dbReference>
<keyword evidence="2" id="KW-0963">Cytoplasm</keyword>
<reference evidence="6 7" key="1">
    <citation type="journal article" date="2019" name="Sci. Rep.">
        <title>Comparative genomics of chytrid fungi reveal insights into the obligate biotrophic and pathogenic lifestyle of Synchytrium endobioticum.</title>
        <authorList>
            <person name="van de Vossenberg B.T.L.H."/>
            <person name="Warris S."/>
            <person name="Nguyen H.D.T."/>
            <person name="van Gent-Pelzer M.P.E."/>
            <person name="Joly D.L."/>
            <person name="van de Geest H.C."/>
            <person name="Bonants P.J.M."/>
            <person name="Smith D.S."/>
            <person name="Levesque C.A."/>
            <person name="van der Lee T.A.J."/>
        </authorList>
    </citation>
    <scope>NUCLEOTIDE SEQUENCE [LARGE SCALE GENOMIC DNA]</scope>
    <source>
        <strain evidence="6 7">CBS 809.83</strain>
    </source>
</reference>
<accession>A0A507E8L4</accession>
<sequence>MAPTTVAAPNLFESFTPSATVDVPSTWRKVKDKRDGESQTAPIKLAENACQTITRAHIEIQTDPEPPLQFRLLHNYHRGTMVDFLAKVESMVSSQLLQNISSTAFDGWSAHWEEAVTSTTLLHTLFPPVREETDMLVTDLSWNKNGSTVGVAYGRFDHDSWCNHKGAVCTWSLAGRGVGDIPAWTVETESCVMSIAFHPENPSLIAGGGFNGQIFVAQTKDPKNDPIVAISKMSDITHQEPVAKVEWVPASKPGLYHIVSIGNDGKVLTWDLANDLAEPIFGSQLFMGAIPRHLRPSGTTRTETILGGTSIAFPSENPITYIVATEAGYIAKCSRSITTQLSADPSTPNATFQLPPPSQRMANPMQFAYTPHTGPVNAISCSPFHRNLFVSGGSDGLIRLYNVLQAKPLLTFSPSSLALYTSAFSPHRATVFAATSADGLLYIYDLAHSPSLPHTTLQVTSKSTVAATALAFSKGRNEYLATGDAAGIVKVWRVASGLASESVGREWRCVEALGGLLENDG</sequence>
<dbReference type="GO" id="GO:0097014">
    <property type="term" value="C:ciliary plasm"/>
    <property type="evidence" value="ECO:0007669"/>
    <property type="project" value="TreeGrafter"/>
</dbReference>
<comment type="subcellular location">
    <subcellularLocation>
        <location evidence="1">Cytoplasm</location>
    </subcellularLocation>
</comment>
<evidence type="ECO:0000256" key="3">
    <source>
        <dbReference type="ARBA" id="ARBA00022574"/>
    </source>
</evidence>
<dbReference type="InterPro" id="IPR001680">
    <property type="entry name" value="WD40_rpt"/>
</dbReference>
<feature type="repeat" description="WD" evidence="5">
    <location>
        <begin position="369"/>
        <end position="411"/>
    </location>
</feature>
<dbReference type="PANTHER" id="PTHR12442:SF26">
    <property type="entry name" value="CYTOPLASMIC DYNEIN 2 INTERMEDIATE CHAIN 2"/>
    <property type="match status" value="1"/>
</dbReference>
<proteinExistence type="predicted"/>
<evidence type="ECO:0000256" key="2">
    <source>
        <dbReference type="ARBA" id="ARBA00022490"/>
    </source>
</evidence>
<keyword evidence="7" id="KW-1185">Reference proteome</keyword>
<dbReference type="SUPFAM" id="SSF50978">
    <property type="entry name" value="WD40 repeat-like"/>
    <property type="match status" value="1"/>
</dbReference>
<evidence type="ECO:0000313" key="7">
    <source>
        <dbReference type="Proteomes" id="UP000318582"/>
    </source>
</evidence>
<evidence type="ECO:0000256" key="1">
    <source>
        <dbReference type="ARBA" id="ARBA00004496"/>
    </source>
</evidence>
<dbReference type="InterPro" id="IPR050687">
    <property type="entry name" value="Dynein_IC"/>
</dbReference>
<evidence type="ECO:0000256" key="4">
    <source>
        <dbReference type="ARBA" id="ARBA00022737"/>
    </source>
</evidence>
<dbReference type="GO" id="GO:0042073">
    <property type="term" value="P:intraciliary transport"/>
    <property type="evidence" value="ECO:0007669"/>
    <property type="project" value="TreeGrafter"/>
</dbReference>
<evidence type="ECO:0000313" key="6">
    <source>
        <dbReference type="EMBL" id="TPX60403.1"/>
    </source>
</evidence>
<dbReference type="GO" id="GO:0005868">
    <property type="term" value="C:cytoplasmic dynein complex"/>
    <property type="evidence" value="ECO:0007669"/>
    <property type="project" value="TreeGrafter"/>
</dbReference>
<dbReference type="Proteomes" id="UP000318582">
    <property type="component" value="Unassembled WGS sequence"/>
</dbReference>
<dbReference type="SMART" id="SM00320">
    <property type="entry name" value="WD40"/>
    <property type="match status" value="5"/>
</dbReference>
<dbReference type="GO" id="GO:0045503">
    <property type="term" value="F:dynein light chain binding"/>
    <property type="evidence" value="ECO:0007669"/>
    <property type="project" value="TreeGrafter"/>
</dbReference>
<dbReference type="InterPro" id="IPR015943">
    <property type="entry name" value="WD40/YVTN_repeat-like_dom_sf"/>
</dbReference>
<gene>
    <name evidence="6" type="ORF">PhCBS80983_g01830</name>
</gene>
<protein>
    <submittedName>
        <fullName evidence="6">Uncharacterized protein</fullName>
    </submittedName>
</protein>
<dbReference type="PROSITE" id="PS50082">
    <property type="entry name" value="WD_REPEATS_2"/>
    <property type="match status" value="1"/>
</dbReference>
<organism evidence="6 7">
    <name type="scientific">Powellomyces hirtus</name>
    <dbReference type="NCBI Taxonomy" id="109895"/>
    <lineage>
        <taxon>Eukaryota</taxon>
        <taxon>Fungi</taxon>
        <taxon>Fungi incertae sedis</taxon>
        <taxon>Chytridiomycota</taxon>
        <taxon>Chytridiomycota incertae sedis</taxon>
        <taxon>Chytridiomycetes</taxon>
        <taxon>Spizellomycetales</taxon>
        <taxon>Powellomycetaceae</taxon>
        <taxon>Powellomyces</taxon>
    </lineage>
</organism>
<dbReference type="PANTHER" id="PTHR12442">
    <property type="entry name" value="DYNEIN INTERMEDIATE CHAIN"/>
    <property type="match status" value="1"/>
</dbReference>
<comment type="caution">
    <text evidence="6">The sequence shown here is derived from an EMBL/GenBank/DDBJ whole genome shotgun (WGS) entry which is preliminary data.</text>
</comment>
<name>A0A507E8L4_9FUNG</name>
<dbReference type="STRING" id="109895.A0A507E8L4"/>